<dbReference type="EMBL" id="JADBEM010000001">
    <property type="protein sequence ID" value="MBE1611839.1"/>
    <property type="molecule type" value="Genomic_DNA"/>
</dbReference>
<comment type="function">
    <text evidence="5">Bidirectionally degrades single-stranded DNA into large acid-insoluble oligonucleotides, which are then degraded further into small acid-soluble oligonucleotides.</text>
</comment>
<evidence type="ECO:0000256" key="6">
    <source>
        <dbReference type="RuleBase" id="RU004355"/>
    </source>
</evidence>
<dbReference type="PANTHER" id="PTHR30008:SF0">
    <property type="entry name" value="EXODEOXYRIBONUCLEASE 7 LARGE SUBUNIT"/>
    <property type="match status" value="1"/>
</dbReference>
<dbReference type="InterPro" id="IPR003753">
    <property type="entry name" value="Exonuc_VII_L"/>
</dbReference>
<gene>
    <name evidence="5" type="primary">xseA</name>
    <name evidence="9" type="ORF">HEB94_008687</name>
</gene>
<dbReference type="PANTHER" id="PTHR30008">
    <property type="entry name" value="EXODEOXYRIBONUCLEASE 7 LARGE SUBUNIT"/>
    <property type="match status" value="1"/>
</dbReference>
<dbReference type="GO" id="GO:0009318">
    <property type="term" value="C:exodeoxyribonuclease VII complex"/>
    <property type="evidence" value="ECO:0007669"/>
    <property type="project" value="UniProtKB-UniRule"/>
</dbReference>
<sequence length="405" mass="44042">MPLQTSPESPAPVRQIANLIGQWIGRLGAVWVEGQVAQLTRRPGTSTVFLTLRDPVADISVQVTCPRRVFDIVDPPVVEGARVLVHARPTYYAPRGTLSLAAADIRPVGLGDLLARIERLKRLLAAEGLFARERKRPLPFLPTVIGLVCGRGSAAEHDVLENTRRRWAAARFRVENVAVQGPQAAGQVMEALRRLDADAEVEVIVLARGGGSVEDLLPFSDEGLIRAVAQCRTPVVSAIGHEQDTPLLDLVADFRASTPTDAARRIVPDVGEETARIEALRTRGRQILGGWLDRELTALHTLRARSALGDPERDLGRRAEQVDALRDRAHRCVTQLLDRADDNLHHQLARVRALSPKATLERGYAVLQKADGRAVRDPGEVEAGESLAARVAGGQFGVRVDGEPT</sequence>
<name>A0A927RE69_9ACTN</name>
<dbReference type="InterPro" id="IPR025824">
    <property type="entry name" value="OB-fold_nuc-bd_dom"/>
</dbReference>
<comment type="catalytic activity">
    <reaction evidence="5 6">
        <text>Exonucleolytic cleavage in either 5'- to 3'- or 3'- to 5'-direction to yield nucleoside 5'-phosphates.</text>
        <dbReference type="EC" id="3.1.11.6"/>
    </reaction>
</comment>
<dbReference type="GO" id="GO:0003676">
    <property type="term" value="F:nucleic acid binding"/>
    <property type="evidence" value="ECO:0007669"/>
    <property type="project" value="InterPro"/>
</dbReference>
<dbReference type="RefSeq" id="WP_192754990.1">
    <property type="nucleotide sequence ID" value="NZ_BAABJL010000176.1"/>
</dbReference>
<evidence type="ECO:0000256" key="3">
    <source>
        <dbReference type="ARBA" id="ARBA00022801"/>
    </source>
</evidence>
<dbReference type="InterPro" id="IPR020579">
    <property type="entry name" value="Exonuc_VII_lsu_C"/>
</dbReference>
<evidence type="ECO:0000256" key="4">
    <source>
        <dbReference type="ARBA" id="ARBA00022839"/>
    </source>
</evidence>
<feature type="domain" description="Exonuclease VII large subunit C-terminal" evidence="7">
    <location>
        <begin position="129"/>
        <end position="330"/>
    </location>
</feature>
<comment type="subunit">
    <text evidence="5">Heterooligomer composed of large and small subunits.</text>
</comment>
<dbReference type="Pfam" id="PF13742">
    <property type="entry name" value="tRNA_anti_2"/>
    <property type="match status" value="1"/>
</dbReference>
<comment type="subcellular location">
    <subcellularLocation>
        <location evidence="5 6">Cytoplasm</location>
    </subcellularLocation>
</comment>
<evidence type="ECO:0000313" key="10">
    <source>
        <dbReference type="Proteomes" id="UP000638648"/>
    </source>
</evidence>
<organism evidence="9 10">
    <name type="scientific">Actinopolymorpha pittospori</name>
    <dbReference type="NCBI Taxonomy" id="648752"/>
    <lineage>
        <taxon>Bacteria</taxon>
        <taxon>Bacillati</taxon>
        <taxon>Actinomycetota</taxon>
        <taxon>Actinomycetes</taxon>
        <taxon>Propionibacteriales</taxon>
        <taxon>Actinopolymorphaceae</taxon>
        <taxon>Actinopolymorpha</taxon>
    </lineage>
</organism>
<comment type="similarity">
    <text evidence="5 6">Belongs to the XseA family.</text>
</comment>
<dbReference type="EC" id="3.1.11.6" evidence="5"/>
<dbReference type="Proteomes" id="UP000638648">
    <property type="component" value="Unassembled WGS sequence"/>
</dbReference>
<evidence type="ECO:0000256" key="1">
    <source>
        <dbReference type="ARBA" id="ARBA00022490"/>
    </source>
</evidence>
<comment type="caution">
    <text evidence="9">The sequence shown here is derived from an EMBL/GenBank/DDBJ whole genome shotgun (WGS) entry which is preliminary data.</text>
</comment>
<protein>
    <recommendedName>
        <fullName evidence="5">Exodeoxyribonuclease 7 large subunit</fullName>
        <ecNumber evidence="5">3.1.11.6</ecNumber>
    </recommendedName>
    <alternativeName>
        <fullName evidence="5">Exodeoxyribonuclease VII large subunit</fullName>
        <shortName evidence="5">Exonuclease VII large subunit</shortName>
    </alternativeName>
</protein>
<dbReference type="GO" id="GO:0005737">
    <property type="term" value="C:cytoplasm"/>
    <property type="evidence" value="ECO:0007669"/>
    <property type="project" value="UniProtKB-SubCell"/>
</dbReference>
<reference evidence="9" key="1">
    <citation type="submission" date="2020-10" db="EMBL/GenBank/DDBJ databases">
        <title>Sequencing the genomes of 1000 actinobacteria strains.</title>
        <authorList>
            <person name="Klenk H.-P."/>
        </authorList>
    </citation>
    <scope>NUCLEOTIDE SEQUENCE</scope>
    <source>
        <strain evidence="9">DSM 45354</strain>
    </source>
</reference>
<accession>A0A927RE69</accession>
<dbReference type="GO" id="GO:0006308">
    <property type="term" value="P:DNA catabolic process"/>
    <property type="evidence" value="ECO:0007669"/>
    <property type="project" value="UniProtKB-UniRule"/>
</dbReference>
<feature type="domain" description="OB-fold nucleic acid binding" evidence="8">
    <location>
        <begin position="13"/>
        <end position="106"/>
    </location>
</feature>
<keyword evidence="4 5" id="KW-0269">Exonuclease</keyword>
<evidence type="ECO:0000256" key="5">
    <source>
        <dbReference type="HAMAP-Rule" id="MF_00378"/>
    </source>
</evidence>
<dbReference type="HAMAP" id="MF_00378">
    <property type="entry name" value="Exonuc_7_L"/>
    <property type="match status" value="1"/>
</dbReference>
<evidence type="ECO:0000259" key="7">
    <source>
        <dbReference type="Pfam" id="PF02601"/>
    </source>
</evidence>
<evidence type="ECO:0000256" key="2">
    <source>
        <dbReference type="ARBA" id="ARBA00022722"/>
    </source>
</evidence>
<dbReference type="NCBIfam" id="TIGR00237">
    <property type="entry name" value="xseA"/>
    <property type="match status" value="1"/>
</dbReference>
<keyword evidence="2 5" id="KW-0540">Nuclease</keyword>
<dbReference type="GO" id="GO:0008855">
    <property type="term" value="F:exodeoxyribonuclease VII activity"/>
    <property type="evidence" value="ECO:0007669"/>
    <property type="project" value="UniProtKB-UniRule"/>
</dbReference>
<dbReference type="Pfam" id="PF02601">
    <property type="entry name" value="Exonuc_VII_L"/>
    <property type="match status" value="1"/>
</dbReference>
<dbReference type="AlphaFoldDB" id="A0A927RE69"/>
<proteinExistence type="inferred from homology"/>
<keyword evidence="10" id="KW-1185">Reference proteome</keyword>
<keyword evidence="1 5" id="KW-0963">Cytoplasm</keyword>
<evidence type="ECO:0000313" key="9">
    <source>
        <dbReference type="EMBL" id="MBE1611839.1"/>
    </source>
</evidence>
<keyword evidence="3 5" id="KW-0378">Hydrolase</keyword>
<dbReference type="CDD" id="cd04489">
    <property type="entry name" value="ExoVII_LU_OBF"/>
    <property type="match status" value="1"/>
</dbReference>
<evidence type="ECO:0000259" key="8">
    <source>
        <dbReference type="Pfam" id="PF13742"/>
    </source>
</evidence>